<evidence type="ECO:0000313" key="1">
    <source>
        <dbReference type="EMBL" id="NIJ09896.1"/>
    </source>
</evidence>
<gene>
    <name evidence="1" type="ORF">FHU38_000240</name>
</gene>
<name>A0A7X5ZNX2_9PSEU</name>
<dbReference type="AlphaFoldDB" id="A0A7X5ZNX2"/>
<evidence type="ECO:0000313" key="2">
    <source>
        <dbReference type="Proteomes" id="UP000545493"/>
    </source>
</evidence>
<accession>A0A7X5ZNX2</accession>
<sequence length="136" mass="14781">MAKIMTTARFGPQTVRVQAAQYDGGPRTVAFSAPLRLSEDDMVAALFRAAEIGLEADELDDLEFVREMVADQVINAGLDQINEAYARMCALEPGTVMHEFTNAMRQAVRRAFAPALVPTPRTRPASDRRALATAAG</sequence>
<keyword evidence="2" id="KW-1185">Reference proteome</keyword>
<comment type="caution">
    <text evidence="1">The sequence shown here is derived from an EMBL/GenBank/DDBJ whole genome shotgun (WGS) entry which is preliminary data.</text>
</comment>
<reference evidence="1 2" key="1">
    <citation type="submission" date="2020-03" db="EMBL/GenBank/DDBJ databases">
        <title>Sequencing the genomes of 1000 actinobacteria strains.</title>
        <authorList>
            <person name="Klenk H.-P."/>
        </authorList>
    </citation>
    <scope>NUCLEOTIDE SEQUENCE [LARGE SCALE GENOMIC DNA]</scope>
    <source>
        <strain evidence="1 2">DSM 45685</strain>
    </source>
</reference>
<dbReference type="RefSeq" id="WP_167165675.1">
    <property type="nucleotide sequence ID" value="NZ_JAAOYM010000001.1"/>
</dbReference>
<proteinExistence type="predicted"/>
<dbReference type="EMBL" id="JAAOYM010000001">
    <property type="protein sequence ID" value="NIJ09896.1"/>
    <property type="molecule type" value="Genomic_DNA"/>
</dbReference>
<dbReference type="Proteomes" id="UP000545493">
    <property type="component" value="Unassembled WGS sequence"/>
</dbReference>
<protein>
    <submittedName>
        <fullName evidence="1">Uncharacterized protein</fullName>
    </submittedName>
</protein>
<organism evidence="1 2">
    <name type="scientific">Saccharomonospora amisosensis</name>
    <dbReference type="NCBI Taxonomy" id="1128677"/>
    <lineage>
        <taxon>Bacteria</taxon>
        <taxon>Bacillati</taxon>
        <taxon>Actinomycetota</taxon>
        <taxon>Actinomycetes</taxon>
        <taxon>Pseudonocardiales</taxon>
        <taxon>Pseudonocardiaceae</taxon>
        <taxon>Saccharomonospora</taxon>
    </lineage>
</organism>